<dbReference type="InterPro" id="IPR002350">
    <property type="entry name" value="Kazal_dom"/>
</dbReference>
<dbReference type="SUPFAM" id="SSF100895">
    <property type="entry name" value="Kazal-type serine protease inhibitors"/>
    <property type="match status" value="1"/>
</dbReference>
<protein>
    <recommendedName>
        <fullName evidence="1">Kazal-like domain-containing protein</fullName>
    </recommendedName>
</protein>
<evidence type="ECO:0000259" key="1">
    <source>
        <dbReference type="PROSITE" id="PS51465"/>
    </source>
</evidence>
<keyword evidence="3" id="KW-1185">Reference proteome</keyword>
<evidence type="ECO:0000313" key="2">
    <source>
        <dbReference type="EMBL" id="KAG9353149.1"/>
    </source>
</evidence>
<comment type="caution">
    <text evidence="2">The sequence shown here is derived from an EMBL/GenBank/DDBJ whole genome shotgun (WGS) entry which is preliminary data.</text>
</comment>
<reference evidence="2" key="1">
    <citation type="thesis" date="2021" institute="BYU ScholarsArchive" country="Provo, UT, USA">
        <title>Applications of and Algorithms for Genome Assembly and Genomic Analyses with an Emphasis on Marine Teleosts.</title>
        <authorList>
            <person name="Pickett B.D."/>
        </authorList>
    </citation>
    <scope>NUCLEOTIDE SEQUENCE</scope>
    <source>
        <strain evidence="2">HI-2016</strain>
    </source>
</reference>
<dbReference type="CDD" id="cd00104">
    <property type="entry name" value="KAZAL_FS"/>
    <property type="match status" value="1"/>
</dbReference>
<name>A0A8T2PP72_9TELE</name>
<proteinExistence type="predicted"/>
<accession>A0A8T2PP72</accession>
<organism evidence="2 3">
    <name type="scientific">Albula glossodonta</name>
    <name type="common">roundjaw bonefish</name>
    <dbReference type="NCBI Taxonomy" id="121402"/>
    <lineage>
        <taxon>Eukaryota</taxon>
        <taxon>Metazoa</taxon>
        <taxon>Chordata</taxon>
        <taxon>Craniata</taxon>
        <taxon>Vertebrata</taxon>
        <taxon>Euteleostomi</taxon>
        <taxon>Actinopterygii</taxon>
        <taxon>Neopterygii</taxon>
        <taxon>Teleostei</taxon>
        <taxon>Albuliformes</taxon>
        <taxon>Albulidae</taxon>
        <taxon>Albula</taxon>
    </lineage>
</organism>
<dbReference type="OrthoDB" id="88467at2759"/>
<gene>
    <name evidence="2" type="ORF">JZ751_017725</name>
</gene>
<dbReference type="AlphaFoldDB" id="A0A8T2PP72"/>
<feature type="domain" description="Kazal-like" evidence="1">
    <location>
        <begin position="1"/>
        <end position="31"/>
    </location>
</feature>
<dbReference type="Pfam" id="PF07648">
    <property type="entry name" value="Kazal_2"/>
    <property type="match status" value="1"/>
</dbReference>
<dbReference type="Gene3D" id="3.30.60.30">
    <property type="match status" value="1"/>
</dbReference>
<dbReference type="Proteomes" id="UP000824540">
    <property type="component" value="Unassembled WGS sequence"/>
</dbReference>
<feature type="non-terminal residue" evidence="2">
    <location>
        <position position="74"/>
    </location>
</feature>
<sequence length="74" mass="7828">GRTYSSECELKVTRCEKKEQLEIHSLGPCEATPPPGLAQHCSQTVYGCCQDNTTAAQGVGLAGCPSESFSSSDF</sequence>
<dbReference type="InterPro" id="IPR036058">
    <property type="entry name" value="Kazal_dom_sf"/>
</dbReference>
<evidence type="ECO:0000313" key="3">
    <source>
        <dbReference type="Proteomes" id="UP000824540"/>
    </source>
</evidence>
<dbReference type="EMBL" id="JAFBMS010000004">
    <property type="protein sequence ID" value="KAG9353149.1"/>
    <property type="molecule type" value="Genomic_DNA"/>
</dbReference>
<dbReference type="PROSITE" id="PS51465">
    <property type="entry name" value="KAZAL_2"/>
    <property type="match status" value="1"/>
</dbReference>